<sequence length="547" mass="60974">MSVERFMISTIYLEPIQQVHSRPSHIHQSLIAFIRHFWSELEVINFVLRTVRHSNNGFSFELELSLVSAEEGTLVVSDLNYQLGILGFKIKQCSDQVLETNLLLSESACDVELNVDEDKLLRTIDNLRLIEDVIEQLPPAAYEYRVCIKPCSGVDAIQATQKQSIQENGLINTLFSFKSRQTKHDFTYVDFLAEYSISVIVRGAGSIAQAAFMSAFKQSMTEQGHTVVDGTSFKRKFVPLEGLLGYLPGVVPWSGSKNGMPLKTKSGSRFCFNPFDSFGNYNVLVEGDSASIFAEHIAKAQCNAVSVLSIGRLDGVATDLFDNYNCDVFEVAKHMSGEADIVLELLRALLSKPLTEFQTAVLHKEISLAISRGVTTFRNFLSGADLNNDERRLEVKALLEEAVCDLESLGLVSLSKPPLKASPAFGHVSQIDITTEVALHIRQYLAQLYAFHHYRLHNVRVADHWHIFIEGNKFIGQSSLYMFENLLRRARTANGSFVVYSNSASAGVKELKENFHWTISTDKSSGEQEGIGHTLIESSEGRTCVIA</sequence>
<protein>
    <submittedName>
        <fullName evidence="1">Uncharacterized protein</fullName>
    </submittedName>
</protein>
<name>A0ABT1N9H0_9GAMM</name>
<dbReference type="Proteomes" id="UP001524460">
    <property type="component" value="Unassembled WGS sequence"/>
</dbReference>
<dbReference type="RefSeq" id="WP_255044852.1">
    <property type="nucleotide sequence ID" value="NZ_JANEYT010000087.1"/>
</dbReference>
<proteinExistence type="predicted"/>
<reference evidence="1 2" key="1">
    <citation type="submission" date="2022-07" db="EMBL/GenBank/DDBJ databases">
        <title>Photobacterium pectinilyticum sp. nov., a marine bacterium isolated from surface seawater of Qingdao offshore.</title>
        <authorList>
            <person name="Wang X."/>
        </authorList>
    </citation>
    <scope>NUCLEOTIDE SEQUENCE [LARGE SCALE GENOMIC DNA]</scope>
    <source>
        <strain evidence="1 2">ZSDE20</strain>
    </source>
</reference>
<organism evidence="1 2">
    <name type="scientific">Photobacterium pectinilyticum</name>
    <dbReference type="NCBI Taxonomy" id="2906793"/>
    <lineage>
        <taxon>Bacteria</taxon>
        <taxon>Pseudomonadati</taxon>
        <taxon>Pseudomonadota</taxon>
        <taxon>Gammaproteobacteria</taxon>
        <taxon>Vibrionales</taxon>
        <taxon>Vibrionaceae</taxon>
        <taxon>Photobacterium</taxon>
    </lineage>
</organism>
<evidence type="ECO:0000313" key="1">
    <source>
        <dbReference type="EMBL" id="MCQ1060762.1"/>
    </source>
</evidence>
<accession>A0ABT1N9H0</accession>
<evidence type="ECO:0000313" key="2">
    <source>
        <dbReference type="Proteomes" id="UP001524460"/>
    </source>
</evidence>
<gene>
    <name evidence="1" type="ORF">NHN17_22205</name>
</gene>
<keyword evidence="2" id="KW-1185">Reference proteome</keyword>
<comment type="caution">
    <text evidence="1">The sequence shown here is derived from an EMBL/GenBank/DDBJ whole genome shotgun (WGS) entry which is preliminary data.</text>
</comment>
<dbReference type="EMBL" id="JANEYT010000087">
    <property type="protein sequence ID" value="MCQ1060762.1"/>
    <property type="molecule type" value="Genomic_DNA"/>
</dbReference>